<evidence type="ECO:0000256" key="6">
    <source>
        <dbReference type="ARBA" id="ARBA00022741"/>
    </source>
</evidence>
<dbReference type="GO" id="GO:0015421">
    <property type="term" value="F:ABC-type oligopeptide transporter activity"/>
    <property type="evidence" value="ECO:0007669"/>
    <property type="project" value="TreeGrafter"/>
</dbReference>
<keyword evidence="9 10" id="KW-0472">Membrane</keyword>
<comment type="caution">
    <text evidence="13">The sequence shown here is derived from an EMBL/GenBank/DDBJ whole genome shotgun (WGS) entry which is preliminary data.</text>
</comment>
<dbReference type="GO" id="GO:0016887">
    <property type="term" value="F:ATP hydrolysis activity"/>
    <property type="evidence" value="ECO:0007669"/>
    <property type="project" value="InterPro"/>
</dbReference>
<feature type="transmembrane region" description="Helical" evidence="10">
    <location>
        <begin position="71"/>
        <end position="96"/>
    </location>
</feature>
<feature type="transmembrane region" description="Helical" evidence="10">
    <location>
        <begin position="30"/>
        <end position="51"/>
    </location>
</feature>
<keyword evidence="2" id="KW-0813">Transport</keyword>
<dbReference type="CDD" id="cd07346">
    <property type="entry name" value="ABC_6TM_exporters"/>
    <property type="match status" value="1"/>
</dbReference>
<evidence type="ECO:0000259" key="11">
    <source>
        <dbReference type="PROSITE" id="PS50893"/>
    </source>
</evidence>
<dbReference type="Gene3D" id="3.40.50.300">
    <property type="entry name" value="P-loop containing nucleotide triphosphate hydrolases"/>
    <property type="match status" value="1"/>
</dbReference>
<evidence type="ECO:0000256" key="7">
    <source>
        <dbReference type="ARBA" id="ARBA00022840"/>
    </source>
</evidence>
<evidence type="ECO:0000256" key="5">
    <source>
        <dbReference type="ARBA" id="ARBA00022692"/>
    </source>
</evidence>
<proteinExistence type="predicted"/>
<keyword evidence="8 10" id="KW-1133">Transmembrane helix</keyword>
<evidence type="ECO:0000256" key="10">
    <source>
        <dbReference type="SAM" id="Phobius"/>
    </source>
</evidence>
<dbReference type="InterPro" id="IPR003439">
    <property type="entry name" value="ABC_transporter-like_ATP-bd"/>
</dbReference>
<evidence type="ECO:0000313" key="14">
    <source>
        <dbReference type="Proteomes" id="UP000550260"/>
    </source>
</evidence>
<feature type="transmembrane region" description="Helical" evidence="10">
    <location>
        <begin position="172"/>
        <end position="189"/>
    </location>
</feature>
<dbReference type="SUPFAM" id="SSF52540">
    <property type="entry name" value="P-loop containing nucleoside triphosphate hydrolases"/>
    <property type="match status" value="1"/>
</dbReference>
<evidence type="ECO:0000256" key="9">
    <source>
        <dbReference type="ARBA" id="ARBA00023136"/>
    </source>
</evidence>
<dbReference type="PANTHER" id="PTHR43394">
    <property type="entry name" value="ATP-DEPENDENT PERMEASE MDL1, MITOCHONDRIAL"/>
    <property type="match status" value="1"/>
</dbReference>
<evidence type="ECO:0000256" key="3">
    <source>
        <dbReference type="ARBA" id="ARBA00022475"/>
    </source>
</evidence>
<dbReference type="Pfam" id="PF00005">
    <property type="entry name" value="ABC_tran"/>
    <property type="match status" value="1"/>
</dbReference>
<dbReference type="Gene3D" id="1.20.1560.10">
    <property type="entry name" value="ABC transporter type 1, transmembrane domain"/>
    <property type="match status" value="1"/>
</dbReference>
<dbReference type="RefSeq" id="WP_183122668.1">
    <property type="nucleotide sequence ID" value="NZ_JACJHR010000001.1"/>
</dbReference>
<dbReference type="Proteomes" id="UP000550260">
    <property type="component" value="Unassembled WGS sequence"/>
</dbReference>
<dbReference type="SMART" id="SM00382">
    <property type="entry name" value="AAA"/>
    <property type="match status" value="1"/>
</dbReference>
<feature type="transmembrane region" description="Helical" evidence="10">
    <location>
        <begin position="148"/>
        <end position="166"/>
    </location>
</feature>
<dbReference type="GO" id="GO:0005886">
    <property type="term" value="C:plasma membrane"/>
    <property type="evidence" value="ECO:0007669"/>
    <property type="project" value="UniProtKB-SubCell"/>
</dbReference>
<dbReference type="Pfam" id="PF00664">
    <property type="entry name" value="ABC_membrane"/>
    <property type="match status" value="1"/>
</dbReference>
<keyword evidence="7 13" id="KW-0067">ATP-binding</keyword>
<dbReference type="InterPro" id="IPR036640">
    <property type="entry name" value="ABC1_TM_sf"/>
</dbReference>
<dbReference type="EMBL" id="JACJHR010000001">
    <property type="protein sequence ID" value="MBB2497709.1"/>
    <property type="molecule type" value="Genomic_DNA"/>
</dbReference>
<reference evidence="13 14" key="1">
    <citation type="submission" date="2020-08" db="EMBL/GenBank/DDBJ databases">
        <title>Amycolatopsis echigonensis JCM 21831.</title>
        <authorList>
            <person name="Tedsree N."/>
            <person name="Kuncharoen N."/>
            <person name="Likhitwitayawuid K."/>
            <person name="Tanasupawat S."/>
        </authorList>
    </citation>
    <scope>NUCLEOTIDE SEQUENCE [LARGE SCALE GENOMIC DNA]</scope>
    <source>
        <strain evidence="13 14">JCM 21831</strain>
    </source>
</reference>
<keyword evidence="3" id="KW-1003">Cell membrane</keyword>
<keyword evidence="5 10" id="KW-0812">Transmembrane</keyword>
<evidence type="ECO:0000256" key="4">
    <source>
        <dbReference type="ARBA" id="ARBA00022519"/>
    </source>
</evidence>
<dbReference type="AlphaFoldDB" id="A0A8E1T410"/>
<accession>A0A8E1T410</accession>
<keyword evidence="4" id="KW-0997">Cell inner membrane</keyword>
<evidence type="ECO:0000256" key="2">
    <source>
        <dbReference type="ARBA" id="ARBA00022448"/>
    </source>
</evidence>
<feature type="domain" description="ABC transmembrane type-1" evidence="12">
    <location>
        <begin position="31"/>
        <end position="313"/>
    </location>
</feature>
<keyword evidence="6" id="KW-0547">Nucleotide-binding</keyword>
<dbReference type="InterPro" id="IPR027417">
    <property type="entry name" value="P-loop_NTPase"/>
</dbReference>
<name>A0A8E1T410_9PSEU</name>
<evidence type="ECO:0000259" key="12">
    <source>
        <dbReference type="PROSITE" id="PS50929"/>
    </source>
</evidence>
<evidence type="ECO:0000256" key="1">
    <source>
        <dbReference type="ARBA" id="ARBA00004651"/>
    </source>
</evidence>
<dbReference type="InterPro" id="IPR003593">
    <property type="entry name" value="AAA+_ATPase"/>
</dbReference>
<organism evidence="13 14">
    <name type="scientific">Amycolatopsis echigonensis</name>
    <dbReference type="NCBI Taxonomy" id="2576905"/>
    <lineage>
        <taxon>Bacteria</taxon>
        <taxon>Bacillati</taxon>
        <taxon>Actinomycetota</taxon>
        <taxon>Actinomycetes</taxon>
        <taxon>Pseudonocardiales</taxon>
        <taxon>Pseudonocardiaceae</taxon>
        <taxon>Amycolatopsis</taxon>
    </lineage>
</organism>
<sequence length="587" mass="60524">MTERELLPVAAGPRIRAVLLDLLRQAKGRAIGSFAFVVGATAIGLLTAPLLGRVVDLVATRQPASALGYPVAGLVLVAATSAIATAIGVSMLARLGETMLADLRERFVDRALGLPLEQVEKAGSGDLTARVTNDVSVVAEAVRQALPALARSVLTIVLTLIAMAVLDWRFLAAALLAVPIQLHTVRWYVRRATPLYAAQRTAVGAQQQQLLDTIGGAKTVRAFRLADAHVDRVRERSNSAVNLALRGVRLATRFYGRLNLAEFVGLSAVLATGFLLVGANLATVGVATAAALYFHSLFGPINTALALVDDAQAATASLSRLIGVADLPSPAEPSRVSRPVDASVKAVGVGHSYVDGHPVLRDVDLEVAPGERVALVGASGAGKTTLAKLIAGIHEASSGTISVGGVPLDQLGPAATRRAVALISQEVHVFSGPLADDLRLAAPEASDEDLRAALAKAGAAEWVEGLPDGLATVVGEGGHRLTVTQAQQLALVRLVLADPPVAILDEATAEAGSAGAKTLEAAAAAALEGRTGLIVAHRLTQAAASDRIVVLDAGVVVECGTHDELVAAGGRYATLWTAWSGLRSHRP</sequence>
<evidence type="ECO:0000256" key="8">
    <source>
        <dbReference type="ARBA" id="ARBA00022989"/>
    </source>
</evidence>
<protein>
    <submittedName>
        <fullName evidence="13">ABC transporter ATP-binding protein</fullName>
    </submittedName>
</protein>
<dbReference type="PANTHER" id="PTHR43394:SF1">
    <property type="entry name" value="ATP-BINDING CASSETTE SUB-FAMILY B MEMBER 10, MITOCHONDRIAL"/>
    <property type="match status" value="1"/>
</dbReference>
<dbReference type="InterPro" id="IPR039421">
    <property type="entry name" value="Type_1_exporter"/>
</dbReference>
<dbReference type="FunFam" id="3.40.50.300:FF:001001">
    <property type="entry name" value="Multidrug ABC transporter ATP-binding protein"/>
    <property type="match status" value="1"/>
</dbReference>
<evidence type="ECO:0000313" key="13">
    <source>
        <dbReference type="EMBL" id="MBB2497709.1"/>
    </source>
</evidence>
<gene>
    <name evidence="13" type="ORF">H5411_00970</name>
</gene>
<dbReference type="PROSITE" id="PS50929">
    <property type="entry name" value="ABC_TM1F"/>
    <property type="match status" value="1"/>
</dbReference>
<comment type="subcellular location">
    <subcellularLocation>
        <location evidence="1">Cell membrane</location>
        <topology evidence="1">Multi-pass membrane protein</topology>
    </subcellularLocation>
</comment>
<dbReference type="PROSITE" id="PS50893">
    <property type="entry name" value="ABC_TRANSPORTER_2"/>
    <property type="match status" value="1"/>
</dbReference>
<dbReference type="GO" id="GO:0005524">
    <property type="term" value="F:ATP binding"/>
    <property type="evidence" value="ECO:0007669"/>
    <property type="project" value="UniProtKB-KW"/>
</dbReference>
<feature type="domain" description="ABC transporter" evidence="11">
    <location>
        <begin position="344"/>
        <end position="578"/>
    </location>
</feature>
<dbReference type="SUPFAM" id="SSF90123">
    <property type="entry name" value="ABC transporter transmembrane region"/>
    <property type="match status" value="1"/>
</dbReference>
<feature type="transmembrane region" description="Helical" evidence="10">
    <location>
        <begin position="263"/>
        <end position="294"/>
    </location>
</feature>
<dbReference type="InterPro" id="IPR011527">
    <property type="entry name" value="ABC1_TM_dom"/>
</dbReference>